<name>A0A167PCQ0_9GAMM</name>
<dbReference type="EMBL" id="AUXX01000001">
    <property type="protein sequence ID" value="KZN70351.1"/>
    <property type="molecule type" value="Genomic_DNA"/>
</dbReference>
<keyword evidence="1" id="KW-0472">Membrane</keyword>
<comment type="caution">
    <text evidence="2">The sequence shown here is derived from an EMBL/GenBank/DDBJ whole genome shotgun (WGS) entry which is preliminary data.</text>
</comment>
<organism evidence="2 3">
    <name type="scientific">Pseudoalteromonas luteoviolacea S4060-1</name>
    <dbReference type="NCBI Taxonomy" id="1365257"/>
    <lineage>
        <taxon>Bacteria</taxon>
        <taxon>Pseudomonadati</taxon>
        <taxon>Pseudomonadota</taxon>
        <taxon>Gammaproteobacteria</taxon>
        <taxon>Alteromonadales</taxon>
        <taxon>Pseudoalteromonadaceae</taxon>
        <taxon>Pseudoalteromonas</taxon>
    </lineage>
</organism>
<dbReference type="AlphaFoldDB" id="A0A167PCQ0"/>
<feature type="transmembrane region" description="Helical" evidence="1">
    <location>
        <begin position="27"/>
        <end position="47"/>
    </location>
</feature>
<dbReference type="Proteomes" id="UP000076661">
    <property type="component" value="Unassembled WGS sequence"/>
</dbReference>
<evidence type="ECO:0000313" key="3">
    <source>
        <dbReference type="Proteomes" id="UP000076661"/>
    </source>
</evidence>
<reference evidence="2 3" key="1">
    <citation type="submission" date="2013-07" db="EMBL/GenBank/DDBJ databases">
        <title>Comparative Genomic and Metabolomic Analysis of Twelve Strains of Pseudoalteromonas luteoviolacea.</title>
        <authorList>
            <person name="Vynne N.G."/>
            <person name="Mansson M."/>
            <person name="Gram L."/>
        </authorList>
    </citation>
    <scope>NUCLEOTIDE SEQUENCE [LARGE SCALE GENOMIC DNA]</scope>
    <source>
        <strain evidence="2 3">S4060-1</strain>
    </source>
</reference>
<keyword evidence="1" id="KW-1133">Transmembrane helix</keyword>
<keyword evidence="1" id="KW-0812">Transmembrane</keyword>
<proteinExistence type="predicted"/>
<protein>
    <submittedName>
        <fullName evidence="2">Uncharacterized protein</fullName>
    </submittedName>
</protein>
<evidence type="ECO:0000313" key="2">
    <source>
        <dbReference type="EMBL" id="KZN70351.1"/>
    </source>
</evidence>
<evidence type="ECO:0000256" key="1">
    <source>
        <dbReference type="SAM" id="Phobius"/>
    </source>
</evidence>
<sequence length="62" mass="7122">MFLVENTSYLYLNKFRKALNKNEKPSGFLIALMIVPTALPLTQITVIEFEGRWASSGPYVYH</sequence>
<accession>A0A167PCQ0</accession>
<gene>
    <name evidence="2" type="ORF">N478_00175</name>
</gene>